<dbReference type="EMBL" id="VFMO01000001">
    <property type="protein sequence ID" value="TQJ14482.1"/>
    <property type="molecule type" value="Genomic_DNA"/>
</dbReference>
<organism evidence="1 2">
    <name type="scientific">Yimella lutea</name>
    <dbReference type="NCBI Taxonomy" id="587872"/>
    <lineage>
        <taxon>Bacteria</taxon>
        <taxon>Bacillati</taxon>
        <taxon>Actinomycetota</taxon>
        <taxon>Actinomycetes</taxon>
        <taxon>Micrococcales</taxon>
        <taxon>Dermacoccaceae</taxon>
        <taxon>Yimella</taxon>
    </lineage>
</organism>
<protein>
    <submittedName>
        <fullName evidence="1">Uncharacterized protein</fullName>
    </submittedName>
</protein>
<proteinExistence type="predicted"/>
<dbReference type="Gene3D" id="3.40.50.2300">
    <property type="match status" value="1"/>
</dbReference>
<reference evidence="1 2" key="1">
    <citation type="submission" date="2019-06" db="EMBL/GenBank/DDBJ databases">
        <title>Sequencing the genomes of 1000 actinobacteria strains.</title>
        <authorList>
            <person name="Klenk H.-P."/>
        </authorList>
    </citation>
    <scope>NUCLEOTIDE SEQUENCE [LARGE SCALE GENOMIC DNA]</scope>
    <source>
        <strain evidence="1 2">DSM 19828</strain>
    </source>
</reference>
<evidence type="ECO:0000313" key="1">
    <source>
        <dbReference type="EMBL" id="TQJ14482.1"/>
    </source>
</evidence>
<dbReference type="SUPFAM" id="SSF52172">
    <property type="entry name" value="CheY-like"/>
    <property type="match status" value="1"/>
</dbReference>
<dbReference type="InterPro" id="IPR011006">
    <property type="entry name" value="CheY-like_superfamily"/>
</dbReference>
<dbReference type="AlphaFoldDB" id="A0A542EGL5"/>
<keyword evidence="2" id="KW-1185">Reference proteome</keyword>
<comment type="caution">
    <text evidence="1">The sequence shown here is derived from an EMBL/GenBank/DDBJ whole genome shotgun (WGS) entry which is preliminary data.</text>
</comment>
<sequence>MTGMDSSEALRVLVVDDQASARETVTDRLEVVSEDTGLSFDPDCYDSFEAAAAASRSREFDLAIVDLRDGQSDHIPGNDRGLQLFGTMKSWGFVPTVFYTAYASDIGAELRDLRFVRVVPKEHTEQLDVAVRDLIESGAVTAARDVKGAVRDELRNFMWSQADRPSDETPEDLRSQVFRRAAARLDRLAPEGATGAGPSRMYLVPPMSQDPECGAVLRDRDDEWWVVATPACDLVMRGGKRKAGFIRLLRAKPLEEMGIKHRNDVATGSKPRFFHLAAHGPIPELVVDLQHVRSEPCEWWSSTARGTIEATLDAPFAEALLVRYGQYAGRVGTPTLDKDRLGN</sequence>
<evidence type="ECO:0000313" key="2">
    <source>
        <dbReference type="Proteomes" id="UP000320806"/>
    </source>
</evidence>
<name>A0A542EGL5_9MICO</name>
<dbReference type="Proteomes" id="UP000320806">
    <property type="component" value="Unassembled WGS sequence"/>
</dbReference>
<accession>A0A542EGL5</accession>
<gene>
    <name evidence="1" type="ORF">FB459_1948</name>
</gene>